<dbReference type="Gene3D" id="3.30.160.60">
    <property type="entry name" value="Classic Zinc Finger"/>
    <property type="match status" value="7"/>
</dbReference>
<evidence type="ECO:0000256" key="11">
    <source>
        <dbReference type="ARBA" id="ARBA00023242"/>
    </source>
</evidence>
<keyword evidence="6 12" id="KW-0863">Zinc-finger</keyword>
<dbReference type="RefSeq" id="XP_041432523.1">
    <property type="nucleotide sequence ID" value="XM_041576589.1"/>
</dbReference>
<feature type="domain" description="C2H2-type" evidence="13">
    <location>
        <begin position="341"/>
        <end position="368"/>
    </location>
</feature>
<feature type="domain" description="C2H2-type" evidence="13">
    <location>
        <begin position="369"/>
        <end position="396"/>
    </location>
</feature>
<dbReference type="FunFam" id="3.30.160.60:FF:001007">
    <property type="entry name" value="Zinc finger protein 1184"/>
    <property type="match status" value="1"/>
</dbReference>
<dbReference type="GO" id="GO:0006357">
    <property type="term" value="P:regulation of transcription by RNA polymerase II"/>
    <property type="evidence" value="ECO:0000318"/>
    <property type="project" value="GO_Central"/>
</dbReference>
<dbReference type="Proteomes" id="UP000186698">
    <property type="component" value="Chromosome 9_10L"/>
</dbReference>
<keyword evidence="9" id="KW-0238">DNA-binding</keyword>
<organism evidence="14 15">
    <name type="scientific">Xenopus laevis</name>
    <name type="common">African clawed frog</name>
    <dbReference type="NCBI Taxonomy" id="8355"/>
    <lineage>
        <taxon>Eukaryota</taxon>
        <taxon>Metazoa</taxon>
        <taxon>Chordata</taxon>
        <taxon>Craniata</taxon>
        <taxon>Vertebrata</taxon>
        <taxon>Euteleostomi</taxon>
        <taxon>Amphibia</taxon>
        <taxon>Batrachia</taxon>
        <taxon>Anura</taxon>
        <taxon>Pipoidea</taxon>
        <taxon>Pipidae</taxon>
        <taxon>Xenopodinae</taxon>
        <taxon>Xenopus</taxon>
        <taxon>Xenopus</taxon>
    </lineage>
</organism>
<dbReference type="PANTHER" id="PTHR24388:SF96">
    <property type="entry name" value="GENE, 32687-RELATED"/>
    <property type="match status" value="1"/>
</dbReference>
<dbReference type="FunFam" id="3.30.160.60:FF:001480">
    <property type="entry name" value="Si:cabz01071911.3"/>
    <property type="match status" value="1"/>
</dbReference>
<keyword evidence="7" id="KW-0862">Zinc</keyword>
<dbReference type="SMART" id="SM00355">
    <property type="entry name" value="ZnF_C2H2"/>
    <property type="match status" value="7"/>
</dbReference>
<dbReference type="FunFam" id="3.30.160.60:FF:000710">
    <property type="entry name" value="Zinc finger protein 768"/>
    <property type="match status" value="1"/>
</dbReference>
<keyword evidence="11" id="KW-0539">Nucleus</keyword>
<feature type="domain" description="C2H2-type" evidence="13">
    <location>
        <begin position="481"/>
        <end position="508"/>
    </location>
</feature>
<evidence type="ECO:0000259" key="13">
    <source>
        <dbReference type="PROSITE" id="PS50157"/>
    </source>
</evidence>
<dbReference type="GeneID" id="121393132"/>
<comment type="similarity">
    <text evidence="3">Belongs to the krueppel C2H2-type zinc-finger protein family.</text>
</comment>
<dbReference type="InterPro" id="IPR013087">
    <property type="entry name" value="Znf_C2H2_type"/>
</dbReference>
<evidence type="ECO:0000313" key="14">
    <source>
        <dbReference type="Proteomes" id="UP000186698"/>
    </source>
</evidence>
<evidence type="ECO:0000256" key="12">
    <source>
        <dbReference type="PROSITE-ProRule" id="PRU00042"/>
    </source>
</evidence>
<gene>
    <name evidence="15" type="primary">LOC121393132</name>
</gene>
<dbReference type="OrthoDB" id="6077919at2759"/>
<dbReference type="GO" id="GO:0000981">
    <property type="term" value="F:DNA-binding transcription factor activity, RNA polymerase II-specific"/>
    <property type="evidence" value="ECO:0000318"/>
    <property type="project" value="GO_Central"/>
</dbReference>
<comment type="function">
    <text evidence="1">May be involved in transcriptional regulation.</text>
</comment>
<dbReference type="KEGG" id="xla:121393132"/>
<comment type="subcellular location">
    <subcellularLocation>
        <location evidence="2">Nucleus</location>
    </subcellularLocation>
</comment>
<protein>
    <submittedName>
        <fullName evidence="15">Oocyte zinc finger protein XlCOF7.1-like</fullName>
    </submittedName>
</protein>
<evidence type="ECO:0000256" key="5">
    <source>
        <dbReference type="ARBA" id="ARBA00022737"/>
    </source>
</evidence>
<dbReference type="FunFam" id="3.30.160.60:FF:000478">
    <property type="entry name" value="Zinc finger protein 133"/>
    <property type="match status" value="1"/>
</dbReference>
<evidence type="ECO:0000256" key="1">
    <source>
        <dbReference type="ARBA" id="ARBA00003767"/>
    </source>
</evidence>
<feature type="domain" description="C2H2-type" evidence="13">
    <location>
        <begin position="509"/>
        <end position="531"/>
    </location>
</feature>
<feature type="domain" description="C2H2-type" evidence="13">
    <location>
        <begin position="453"/>
        <end position="480"/>
    </location>
</feature>
<evidence type="ECO:0000256" key="7">
    <source>
        <dbReference type="ARBA" id="ARBA00022833"/>
    </source>
</evidence>
<keyword evidence="5" id="KW-0677">Repeat</keyword>
<dbReference type="GO" id="GO:0008270">
    <property type="term" value="F:zinc ion binding"/>
    <property type="evidence" value="ECO:0007669"/>
    <property type="project" value="UniProtKB-KW"/>
</dbReference>
<dbReference type="Pfam" id="PF00096">
    <property type="entry name" value="zf-C2H2"/>
    <property type="match status" value="7"/>
</dbReference>
<sequence>MSNIIQLLTGEEWDYIKRHKIFHKEWMKEEPKLRPLDCEYEDKREITADQGGKLCSNNEPNKIGAEGTDYRADGNLINTEMPPVEQPPPANGIKEEVALCEKSNQSDCSINPLKEQIQGTDTPTPIMGCSLNNSLSDSFILNGINEQSASWVGRNQSDCSINPLTEQRQGTKSHTRIMRCSLNNNLSSKSNAIKAEQTLCKEENCPDFRILTVSEPVQETDPSTTFMAYGLNNRLFVNYASKSVKEEPVICDAANFSDYNIITVTDEMAGTDASSPIMGSGFTCFSKMTRGSKDNGPMKCVSTSEQRTRSVIYNCTEGRAGFSSGRETTVHQKTKTGEKPFTCSECGKCFTRRWYLKDHQKIHTGEKSFSCPECGKCFARRWYLKVHLQSHTGEKSFPCSECGKSFSRRWYLTVHQKSHSGEKQFSCTECGKYFTCTSNLKVHQKVHMGGKSFSCSECGKFFPNRSDLYEHQRSHTGEKPFSCPDCGKCFMECSDLIEHYQTHSGDKPFACSECGKCFSRRSHLNIHLRVH</sequence>
<evidence type="ECO:0000256" key="4">
    <source>
        <dbReference type="ARBA" id="ARBA00022723"/>
    </source>
</evidence>
<dbReference type="PROSITE" id="PS50157">
    <property type="entry name" value="ZINC_FINGER_C2H2_2"/>
    <property type="match status" value="8"/>
</dbReference>
<feature type="domain" description="C2H2-type" evidence="13">
    <location>
        <begin position="313"/>
        <end position="340"/>
    </location>
</feature>
<evidence type="ECO:0000256" key="9">
    <source>
        <dbReference type="ARBA" id="ARBA00023125"/>
    </source>
</evidence>
<dbReference type="SUPFAM" id="SSF57667">
    <property type="entry name" value="beta-beta-alpha zinc fingers"/>
    <property type="match status" value="4"/>
</dbReference>
<evidence type="ECO:0000256" key="10">
    <source>
        <dbReference type="ARBA" id="ARBA00023163"/>
    </source>
</evidence>
<dbReference type="FunFam" id="3.30.160.60:FF:001155">
    <property type="entry name" value="Zinc finger 30C"/>
    <property type="match status" value="1"/>
</dbReference>
<proteinExistence type="inferred from homology"/>
<accession>A0A8J1LSJ2</accession>
<dbReference type="FunFam" id="3.30.160.60:FF:000759">
    <property type="entry name" value="zinc finger protein 16"/>
    <property type="match status" value="1"/>
</dbReference>
<evidence type="ECO:0000313" key="15">
    <source>
        <dbReference type="RefSeq" id="XP_041432523.1"/>
    </source>
</evidence>
<dbReference type="PANTHER" id="PTHR24388">
    <property type="entry name" value="ZINC FINGER PROTEIN"/>
    <property type="match status" value="1"/>
</dbReference>
<evidence type="ECO:0000256" key="3">
    <source>
        <dbReference type="ARBA" id="ARBA00006991"/>
    </source>
</evidence>
<feature type="domain" description="C2H2-type" evidence="13">
    <location>
        <begin position="397"/>
        <end position="424"/>
    </location>
</feature>
<keyword evidence="10" id="KW-0804">Transcription</keyword>
<keyword evidence="8" id="KW-0805">Transcription regulation</keyword>
<feature type="domain" description="C2H2-type" evidence="13">
    <location>
        <begin position="425"/>
        <end position="452"/>
    </location>
</feature>
<dbReference type="AlphaFoldDB" id="A0A8J1LSJ2"/>
<dbReference type="GO" id="GO:0000978">
    <property type="term" value="F:RNA polymerase II cis-regulatory region sequence-specific DNA binding"/>
    <property type="evidence" value="ECO:0000318"/>
    <property type="project" value="GO_Central"/>
</dbReference>
<name>A0A8J1LSJ2_XENLA</name>
<dbReference type="PROSITE" id="PS00028">
    <property type="entry name" value="ZINC_FINGER_C2H2_1"/>
    <property type="match status" value="7"/>
</dbReference>
<evidence type="ECO:0000256" key="6">
    <source>
        <dbReference type="ARBA" id="ARBA00022771"/>
    </source>
</evidence>
<evidence type="ECO:0000256" key="8">
    <source>
        <dbReference type="ARBA" id="ARBA00023015"/>
    </source>
</evidence>
<dbReference type="InterPro" id="IPR036236">
    <property type="entry name" value="Znf_C2H2_sf"/>
</dbReference>
<evidence type="ECO:0000256" key="2">
    <source>
        <dbReference type="ARBA" id="ARBA00004123"/>
    </source>
</evidence>
<keyword evidence="14" id="KW-1185">Reference proteome</keyword>
<reference evidence="15" key="1">
    <citation type="submission" date="2025-08" db="UniProtKB">
        <authorList>
            <consortium name="RefSeq"/>
        </authorList>
    </citation>
    <scope>IDENTIFICATION</scope>
    <source>
        <strain evidence="15">J_2021</strain>
        <tissue evidence="15">Erythrocytes</tissue>
    </source>
</reference>
<keyword evidence="4" id="KW-0479">Metal-binding</keyword>
<dbReference type="FunFam" id="3.30.160.60:FF:000337">
    <property type="entry name" value="Zinc finger and BTB domain containing 41"/>
    <property type="match status" value="1"/>
</dbReference>
<dbReference type="InterPro" id="IPR050527">
    <property type="entry name" value="Snail/Krueppel_Znf"/>
</dbReference>
<dbReference type="GO" id="GO:0005634">
    <property type="term" value="C:nucleus"/>
    <property type="evidence" value="ECO:0000318"/>
    <property type="project" value="GO_Central"/>
</dbReference>